<gene>
    <name evidence="3" type="ORF">CAK95_18495</name>
</gene>
<evidence type="ECO:0000256" key="2">
    <source>
        <dbReference type="SAM" id="Phobius"/>
    </source>
</evidence>
<reference evidence="3 4" key="1">
    <citation type="submission" date="2017-05" db="EMBL/GenBank/DDBJ databases">
        <title>Full genome sequence of Pseudorhodoplanes sinuspersici.</title>
        <authorList>
            <person name="Dastgheib S.M.M."/>
            <person name="Shavandi M."/>
            <person name="Tirandaz H."/>
        </authorList>
    </citation>
    <scope>NUCLEOTIDE SEQUENCE [LARGE SCALE GENOMIC DNA]</scope>
    <source>
        <strain evidence="3 4">RIPI110</strain>
    </source>
</reference>
<dbReference type="Proteomes" id="UP000194137">
    <property type="component" value="Chromosome"/>
</dbReference>
<organism evidence="3 4">
    <name type="scientific">Pseudorhodoplanes sinuspersici</name>
    <dbReference type="NCBI Taxonomy" id="1235591"/>
    <lineage>
        <taxon>Bacteria</taxon>
        <taxon>Pseudomonadati</taxon>
        <taxon>Pseudomonadota</taxon>
        <taxon>Alphaproteobacteria</taxon>
        <taxon>Hyphomicrobiales</taxon>
        <taxon>Pseudorhodoplanes</taxon>
    </lineage>
</organism>
<evidence type="ECO:0000313" key="4">
    <source>
        <dbReference type="Proteomes" id="UP000194137"/>
    </source>
</evidence>
<evidence type="ECO:0000313" key="3">
    <source>
        <dbReference type="EMBL" id="ARQ00857.1"/>
    </source>
</evidence>
<keyword evidence="4" id="KW-1185">Reference proteome</keyword>
<evidence type="ECO:0000256" key="1">
    <source>
        <dbReference type="SAM" id="MobiDB-lite"/>
    </source>
</evidence>
<sequence length="64" mass="7284">MKGQPKDQDKDQRQRVHEPIKRLPKLSHASKTRDVKPLLGIFVLAIIGAAMTIGLLRLLPYLLR</sequence>
<protein>
    <submittedName>
        <fullName evidence="3">Uncharacterized protein</fullName>
    </submittedName>
</protein>
<proteinExistence type="predicted"/>
<feature type="compositionally biased region" description="Basic and acidic residues" evidence="1">
    <location>
        <begin position="1"/>
        <end position="21"/>
    </location>
</feature>
<name>A0A1W6ZTY2_9HYPH</name>
<feature type="region of interest" description="Disordered" evidence="1">
    <location>
        <begin position="1"/>
        <end position="28"/>
    </location>
</feature>
<keyword evidence="2" id="KW-0812">Transmembrane</keyword>
<dbReference type="EMBL" id="CP021112">
    <property type="protein sequence ID" value="ARQ00857.1"/>
    <property type="molecule type" value="Genomic_DNA"/>
</dbReference>
<feature type="transmembrane region" description="Helical" evidence="2">
    <location>
        <begin position="38"/>
        <end position="59"/>
    </location>
</feature>
<keyword evidence="2" id="KW-0472">Membrane</keyword>
<accession>A0A1W6ZTY2</accession>
<keyword evidence="2" id="KW-1133">Transmembrane helix</keyword>
<dbReference type="RefSeq" id="WP_086089251.1">
    <property type="nucleotide sequence ID" value="NZ_CP021112.1"/>
</dbReference>
<dbReference type="KEGG" id="psin:CAK95_18495"/>
<dbReference type="AlphaFoldDB" id="A0A1W6ZTY2"/>